<dbReference type="GO" id="GO:0016755">
    <property type="term" value="F:aminoacyltransferase activity"/>
    <property type="evidence" value="ECO:0007669"/>
    <property type="project" value="InterPro"/>
</dbReference>
<dbReference type="GO" id="GO:0071555">
    <property type="term" value="P:cell wall organization"/>
    <property type="evidence" value="ECO:0007669"/>
    <property type="project" value="UniProtKB-KW"/>
</dbReference>
<accession>A0A3S9PVS1</accession>
<dbReference type="OrthoDB" id="3185680at2"/>
<gene>
    <name evidence="7" type="ORF">EJ997_02900</name>
</gene>
<reference evidence="7 8" key="1">
    <citation type="submission" date="2018-12" db="EMBL/GenBank/DDBJ databases">
        <title>Complete genome sequence of Flaviflexus sp. H23T48.</title>
        <authorList>
            <person name="Bae J.-W."/>
            <person name="Lee J.-Y."/>
        </authorList>
    </citation>
    <scope>NUCLEOTIDE SEQUENCE [LARGE SCALE GENOMIC DNA]</scope>
    <source>
        <strain evidence="7 8">H23T48</strain>
    </source>
</reference>
<evidence type="ECO:0000256" key="6">
    <source>
        <dbReference type="ARBA" id="ARBA00023316"/>
    </source>
</evidence>
<keyword evidence="2 7" id="KW-0808">Transferase</keyword>
<keyword evidence="3" id="KW-0133">Cell shape</keyword>
<evidence type="ECO:0000256" key="2">
    <source>
        <dbReference type="ARBA" id="ARBA00022679"/>
    </source>
</evidence>
<dbReference type="PANTHER" id="PTHR36174:SF1">
    <property type="entry name" value="LIPID II:GLYCINE GLYCYLTRANSFERASE"/>
    <property type="match status" value="1"/>
</dbReference>
<dbReference type="PROSITE" id="PS51191">
    <property type="entry name" value="FEMABX"/>
    <property type="match status" value="1"/>
</dbReference>
<dbReference type="InterPro" id="IPR003447">
    <property type="entry name" value="FEMABX"/>
</dbReference>
<dbReference type="RefSeq" id="WP_126703253.1">
    <property type="nucleotide sequence ID" value="NZ_CP034593.1"/>
</dbReference>
<dbReference type="AlphaFoldDB" id="A0A3S9PVS1"/>
<evidence type="ECO:0000256" key="3">
    <source>
        <dbReference type="ARBA" id="ARBA00022960"/>
    </source>
</evidence>
<keyword evidence="8" id="KW-1185">Reference proteome</keyword>
<dbReference type="EMBL" id="CP034593">
    <property type="protein sequence ID" value="AZQ76445.1"/>
    <property type="molecule type" value="Genomic_DNA"/>
</dbReference>
<dbReference type="GO" id="GO:0009252">
    <property type="term" value="P:peptidoglycan biosynthetic process"/>
    <property type="evidence" value="ECO:0007669"/>
    <property type="project" value="UniProtKB-KW"/>
</dbReference>
<keyword evidence="4" id="KW-0573">Peptidoglycan synthesis</keyword>
<evidence type="ECO:0000313" key="8">
    <source>
        <dbReference type="Proteomes" id="UP000280344"/>
    </source>
</evidence>
<organism evidence="7 8">
    <name type="scientific">Flaviflexus ciconiae</name>
    <dbReference type="NCBI Taxonomy" id="2496867"/>
    <lineage>
        <taxon>Bacteria</taxon>
        <taxon>Bacillati</taxon>
        <taxon>Actinomycetota</taxon>
        <taxon>Actinomycetes</taxon>
        <taxon>Actinomycetales</taxon>
        <taxon>Actinomycetaceae</taxon>
        <taxon>Flaviflexus</taxon>
    </lineage>
</organism>
<dbReference type="InterPro" id="IPR016181">
    <property type="entry name" value="Acyl_CoA_acyltransferase"/>
</dbReference>
<evidence type="ECO:0000256" key="1">
    <source>
        <dbReference type="ARBA" id="ARBA00009943"/>
    </source>
</evidence>
<dbReference type="SUPFAM" id="SSF55729">
    <property type="entry name" value="Acyl-CoA N-acyltransferases (Nat)"/>
    <property type="match status" value="1"/>
</dbReference>
<dbReference type="Pfam" id="PF02388">
    <property type="entry name" value="FemAB"/>
    <property type="match status" value="1"/>
</dbReference>
<evidence type="ECO:0000256" key="4">
    <source>
        <dbReference type="ARBA" id="ARBA00022984"/>
    </source>
</evidence>
<evidence type="ECO:0000313" key="7">
    <source>
        <dbReference type="EMBL" id="AZQ76445.1"/>
    </source>
</evidence>
<name>A0A3S9PVS1_9ACTO</name>
<evidence type="ECO:0000256" key="5">
    <source>
        <dbReference type="ARBA" id="ARBA00023315"/>
    </source>
</evidence>
<sequence>MPFSRIIPLHPTEFTARAAAARVDLPLEQSQAWDRYDEAVDGRSPFGRYVWQVDGEDRAFLSLTALTGRGFKYLWAKEGPVWTGAPSAREEEYFHKDLKKILKPNKSFAFVRLHAHHTSSRLHELLQSIPFDRTVILDLTMDSDALMASMKKRGRRDVRKSLRNESLVPQEETGRALEIFDELYELLKETGDRDGFGIAPKSSYTTMLSSLGPEHARLFTVRQENSVLCWGIVTVNGPLATYYYAASNAAGRKEGAPDLLVWFMTETLRESGVRTFDLMGIDSERAPQLAGVRGFKTKFSEEITEVPGAWDLPLNRLWYASLTAALKGKRMAVQKLKELRQPKDHADSEKA</sequence>
<dbReference type="GO" id="GO:0008360">
    <property type="term" value="P:regulation of cell shape"/>
    <property type="evidence" value="ECO:0007669"/>
    <property type="project" value="UniProtKB-KW"/>
</dbReference>
<keyword evidence="5" id="KW-0012">Acyltransferase</keyword>
<keyword evidence="6" id="KW-0961">Cell wall biogenesis/degradation</keyword>
<proteinExistence type="inferred from homology"/>
<dbReference type="KEGG" id="flh:EJ997_02900"/>
<dbReference type="Gene3D" id="3.40.630.30">
    <property type="match status" value="1"/>
</dbReference>
<dbReference type="PANTHER" id="PTHR36174">
    <property type="entry name" value="LIPID II:GLYCINE GLYCYLTRANSFERASE"/>
    <property type="match status" value="1"/>
</dbReference>
<protein>
    <submittedName>
        <fullName evidence="7">Peptidoglycan bridge formation glycyltransferase FemA/FemB family protein</fullName>
    </submittedName>
</protein>
<comment type="similarity">
    <text evidence="1">Belongs to the FemABX family.</text>
</comment>
<dbReference type="InterPro" id="IPR050644">
    <property type="entry name" value="PG_Glycine_Bridge_Synth"/>
</dbReference>
<dbReference type="Proteomes" id="UP000280344">
    <property type="component" value="Chromosome"/>
</dbReference>